<keyword evidence="1" id="KW-0677">Repeat</keyword>
<dbReference type="InterPro" id="IPR019734">
    <property type="entry name" value="TPR_rpt"/>
</dbReference>
<evidence type="ECO:0000256" key="1">
    <source>
        <dbReference type="ARBA" id="ARBA00022737"/>
    </source>
</evidence>
<dbReference type="Proteomes" id="UP001138802">
    <property type="component" value="Unassembled WGS sequence"/>
</dbReference>
<evidence type="ECO:0008006" key="7">
    <source>
        <dbReference type="Google" id="ProtNLM"/>
    </source>
</evidence>
<dbReference type="PANTHER" id="PTHR44943:SF8">
    <property type="entry name" value="TPR REPEAT-CONTAINING PROTEIN MJ0263"/>
    <property type="match status" value="1"/>
</dbReference>
<evidence type="ECO:0000256" key="3">
    <source>
        <dbReference type="PROSITE-ProRule" id="PRU00339"/>
    </source>
</evidence>
<accession>A0A9X0WKV2</accession>
<gene>
    <name evidence="5" type="ORF">CKO25_17580</name>
</gene>
<comment type="caution">
    <text evidence="5">The sequence shown here is derived from an EMBL/GenBank/DDBJ whole genome shotgun (WGS) entry which is preliminary data.</text>
</comment>
<protein>
    <recommendedName>
        <fullName evidence="7">Tetratricopeptide repeat protein</fullName>
    </recommendedName>
</protein>
<feature type="compositionally biased region" description="Low complexity" evidence="4">
    <location>
        <begin position="1"/>
        <end position="18"/>
    </location>
</feature>
<dbReference type="InterPro" id="IPR051685">
    <property type="entry name" value="Ycf3/AcsC/BcsC/TPR_MFPF"/>
</dbReference>
<organism evidence="5 6">
    <name type="scientific">Thiocapsa imhoffii</name>
    <dbReference type="NCBI Taxonomy" id="382777"/>
    <lineage>
        <taxon>Bacteria</taxon>
        <taxon>Pseudomonadati</taxon>
        <taxon>Pseudomonadota</taxon>
        <taxon>Gammaproteobacteria</taxon>
        <taxon>Chromatiales</taxon>
        <taxon>Chromatiaceae</taxon>
        <taxon>Thiocapsa</taxon>
    </lineage>
</organism>
<dbReference type="Pfam" id="PF14559">
    <property type="entry name" value="TPR_19"/>
    <property type="match status" value="1"/>
</dbReference>
<dbReference type="SUPFAM" id="SSF48452">
    <property type="entry name" value="TPR-like"/>
    <property type="match status" value="1"/>
</dbReference>
<name>A0A9X0WKV2_9GAMM</name>
<dbReference type="PANTHER" id="PTHR44943">
    <property type="entry name" value="CELLULOSE SYNTHASE OPERON PROTEIN C"/>
    <property type="match status" value="1"/>
</dbReference>
<evidence type="ECO:0000313" key="5">
    <source>
        <dbReference type="EMBL" id="MBK1646423.1"/>
    </source>
</evidence>
<dbReference type="InterPro" id="IPR011990">
    <property type="entry name" value="TPR-like_helical_dom_sf"/>
</dbReference>
<reference evidence="5 6" key="1">
    <citation type="journal article" date="2020" name="Microorganisms">
        <title>Osmotic Adaptation and Compatible Solute Biosynthesis of Phototrophic Bacteria as Revealed from Genome Analyses.</title>
        <authorList>
            <person name="Imhoff J.F."/>
            <person name="Rahn T."/>
            <person name="Kunzel S."/>
            <person name="Keller A."/>
            <person name="Neulinger S.C."/>
        </authorList>
    </citation>
    <scope>NUCLEOTIDE SEQUENCE [LARGE SCALE GENOMIC DNA]</scope>
    <source>
        <strain evidence="5 6">DSM 21303</strain>
    </source>
</reference>
<dbReference type="Gene3D" id="1.25.40.10">
    <property type="entry name" value="Tetratricopeptide repeat domain"/>
    <property type="match status" value="1"/>
</dbReference>
<evidence type="ECO:0000256" key="4">
    <source>
        <dbReference type="SAM" id="MobiDB-lite"/>
    </source>
</evidence>
<keyword evidence="6" id="KW-1185">Reference proteome</keyword>
<proteinExistence type="predicted"/>
<dbReference type="SMART" id="SM00028">
    <property type="entry name" value="TPR"/>
    <property type="match status" value="3"/>
</dbReference>
<feature type="region of interest" description="Disordered" evidence="4">
    <location>
        <begin position="1"/>
        <end position="38"/>
    </location>
</feature>
<evidence type="ECO:0000256" key="2">
    <source>
        <dbReference type="ARBA" id="ARBA00022803"/>
    </source>
</evidence>
<dbReference type="AlphaFoldDB" id="A0A9X0WKV2"/>
<evidence type="ECO:0000313" key="6">
    <source>
        <dbReference type="Proteomes" id="UP001138802"/>
    </source>
</evidence>
<keyword evidence="2 3" id="KW-0802">TPR repeat</keyword>
<dbReference type="PROSITE" id="PS50005">
    <property type="entry name" value="TPR"/>
    <property type="match status" value="1"/>
</dbReference>
<sequence>MDMPASASSRSAAEQAGSTVISLGRNEPTRPAPPLQREGDLIPDWQAWLELARLLSYISDYDASLEAYDKVIELRPDDPQARQERVKVLVWANRPEEAWTALRAIPETDWDAESKLIMADLYASRQEYAQAWALYRTHLSASPNDDAVRLKLAEVLSWGERYEESLKEYRFLLERRPDDLQLRRQYAFVLSWAGQLEDAARELKRTLP</sequence>
<feature type="repeat" description="TPR" evidence="3">
    <location>
        <begin position="45"/>
        <end position="78"/>
    </location>
</feature>
<dbReference type="EMBL" id="NRSD01000025">
    <property type="protein sequence ID" value="MBK1646423.1"/>
    <property type="molecule type" value="Genomic_DNA"/>
</dbReference>